<keyword evidence="6" id="KW-1185">Reference proteome</keyword>
<dbReference type="PROSITE" id="PS00061">
    <property type="entry name" value="ADH_SHORT"/>
    <property type="match status" value="1"/>
</dbReference>
<comment type="similarity">
    <text evidence="1 4">Belongs to the short-chain dehydrogenases/reductases (SDR) family.</text>
</comment>
<dbReference type="GO" id="GO:0006654">
    <property type="term" value="P:phosphatidic acid biosynthetic process"/>
    <property type="evidence" value="ECO:0007669"/>
    <property type="project" value="TreeGrafter"/>
</dbReference>
<evidence type="ECO:0000313" key="5">
    <source>
        <dbReference type="EMBL" id="KAF1977788.1"/>
    </source>
</evidence>
<dbReference type="AlphaFoldDB" id="A0A6A5VM62"/>
<evidence type="ECO:0000256" key="2">
    <source>
        <dbReference type="ARBA" id="ARBA00022857"/>
    </source>
</evidence>
<dbReference type="PANTHER" id="PTHR44169">
    <property type="entry name" value="NADPH-DEPENDENT 1-ACYLDIHYDROXYACETONE PHOSPHATE REDUCTASE"/>
    <property type="match status" value="1"/>
</dbReference>
<sequence>MTGLLGRKSVLVTGCTPGGIGYAVAKEFYQRGYHVIATARRPELLEEFRRQGMDAIALDVTDATSIKTCRQEVRKLVDGRLDILINNAGRGLTMPATDINLDDARDVYETNVFGVMAMVSAFVDLIIPAQGLIINVASISALIPYVFGSVYASSKAALASYSRTLRTELRPFGVRVQVVMAGTVKSNIGAASSSKLPQSSLYQCAKHLYEARLGFSQKKTSNPMSTEVFAYKLVDNALRPEVNLFWRNWFGRSDWFYYGGMSTLLHKLSLFGEWMLDFVMYRRFGMHELETIVQDRRR</sequence>
<dbReference type="GO" id="GO:0000140">
    <property type="term" value="F:acylglycerone-phosphate reductase (NADP+) activity"/>
    <property type="evidence" value="ECO:0007669"/>
    <property type="project" value="TreeGrafter"/>
</dbReference>
<accession>A0A6A5VM62</accession>
<dbReference type="Gene3D" id="3.40.50.720">
    <property type="entry name" value="NAD(P)-binding Rossmann-like Domain"/>
    <property type="match status" value="1"/>
</dbReference>
<proteinExistence type="inferred from homology"/>
<dbReference type="PRINTS" id="PR00080">
    <property type="entry name" value="SDRFAMILY"/>
</dbReference>
<dbReference type="PRINTS" id="PR00081">
    <property type="entry name" value="GDHRDH"/>
</dbReference>
<dbReference type="GO" id="GO:0004806">
    <property type="term" value="F:triacylglycerol lipase activity"/>
    <property type="evidence" value="ECO:0007669"/>
    <property type="project" value="TreeGrafter"/>
</dbReference>
<protein>
    <submittedName>
        <fullName evidence="5">NAD(P)-binding protein</fullName>
    </submittedName>
</protein>
<dbReference type="InterPro" id="IPR036291">
    <property type="entry name" value="NAD(P)-bd_dom_sf"/>
</dbReference>
<dbReference type="Pfam" id="PF00106">
    <property type="entry name" value="adh_short"/>
    <property type="match status" value="1"/>
</dbReference>
<dbReference type="GO" id="GO:0019433">
    <property type="term" value="P:triglyceride catabolic process"/>
    <property type="evidence" value="ECO:0007669"/>
    <property type="project" value="TreeGrafter"/>
</dbReference>
<name>A0A6A5VM62_9PLEO</name>
<evidence type="ECO:0000256" key="4">
    <source>
        <dbReference type="RuleBase" id="RU000363"/>
    </source>
</evidence>
<dbReference type="InterPro" id="IPR002347">
    <property type="entry name" value="SDR_fam"/>
</dbReference>
<dbReference type="SUPFAM" id="SSF51735">
    <property type="entry name" value="NAD(P)-binding Rossmann-fold domains"/>
    <property type="match status" value="1"/>
</dbReference>
<dbReference type="PANTHER" id="PTHR44169:SF6">
    <property type="entry name" value="NADPH-DEPENDENT 1-ACYLDIHYDROXYACETONE PHOSPHATE REDUCTASE"/>
    <property type="match status" value="1"/>
</dbReference>
<evidence type="ECO:0000256" key="3">
    <source>
        <dbReference type="ARBA" id="ARBA00023002"/>
    </source>
</evidence>
<dbReference type="OrthoDB" id="2102561at2759"/>
<dbReference type="EMBL" id="ML976662">
    <property type="protein sequence ID" value="KAF1977788.1"/>
    <property type="molecule type" value="Genomic_DNA"/>
</dbReference>
<evidence type="ECO:0000256" key="1">
    <source>
        <dbReference type="ARBA" id="ARBA00006484"/>
    </source>
</evidence>
<reference evidence="5" key="1">
    <citation type="journal article" date="2020" name="Stud. Mycol.">
        <title>101 Dothideomycetes genomes: a test case for predicting lifestyles and emergence of pathogens.</title>
        <authorList>
            <person name="Haridas S."/>
            <person name="Albert R."/>
            <person name="Binder M."/>
            <person name="Bloem J."/>
            <person name="Labutti K."/>
            <person name="Salamov A."/>
            <person name="Andreopoulos B."/>
            <person name="Baker S."/>
            <person name="Barry K."/>
            <person name="Bills G."/>
            <person name="Bluhm B."/>
            <person name="Cannon C."/>
            <person name="Castanera R."/>
            <person name="Culley D."/>
            <person name="Daum C."/>
            <person name="Ezra D."/>
            <person name="Gonzalez J."/>
            <person name="Henrissat B."/>
            <person name="Kuo A."/>
            <person name="Liang C."/>
            <person name="Lipzen A."/>
            <person name="Lutzoni F."/>
            <person name="Magnuson J."/>
            <person name="Mondo S."/>
            <person name="Nolan M."/>
            <person name="Ohm R."/>
            <person name="Pangilinan J."/>
            <person name="Park H.-J."/>
            <person name="Ramirez L."/>
            <person name="Alfaro M."/>
            <person name="Sun H."/>
            <person name="Tritt A."/>
            <person name="Yoshinaga Y."/>
            <person name="Zwiers L.-H."/>
            <person name="Turgeon B."/>
            <person name="Goodwin S."/>
            <person name="Spatafora J."/>
            <person name="Crous P."/>
            <person name="Grigoriev I."/>
        </authorList>
    </citation>
    <scope>NUCLEOTIDE SEQUENCE</scope>
    <source>
        <strain evidence="5">CBS 107.79</strain>
    </source>
</reference>
<gene>
    <name evidence="5" type="ORF">BU23DRAFT_596125</name>
</gene>
<evidence type="ECO:0000313" key="6">
    <source>
        <dbReference type="Proteomes" id="UP000800036"/>
    </source>
</evidence>
<dbReference type="CDD" id="cd05374">
    <property type="entry name" value="17beta-HSD-like_SDR_c"/>
    <property type="match status" value="1"/>
</dbReference>
<dbReference type="InterPro" id="IPR020904">
    <property type="entry name" value="Sc_DH/Rdtase_CS"/>
</dbReference>
<dbReference type="GO" id="GO:0005811">
    <property type="term" value="C:lipid droplet"/>
    <property type="evidence" value="ECO:0007669"/>
    <property type="project" value="TreeGrafter"/>
</dbReference>
<keyword evidence="3" id="KW-0560">Oxidoreductase</keyword>
<organism evidence="5 6">
    <name type="scientific">Bimuria novae-zelandiae CBS 107.79</name>
    <dbReference type="NCBI Taxonomy" id="1447943"/>
    <lineage>
        <taxon>Eukaryota</taxon>
        <taxon>Fungi</taxon>
        <taxon>Dikarya</taxon>
        <taxon>Ascomycota</taxon>
        <taxon>Pezizomycotina</taxon>
        <taxon>Dothideomycetes</taxon>
        <taxon>Pleosporomycetidae</taxon>
        <taxon>Pleosporales</taxon>
        <taxon>Massarineae</taxon>
        <taxon>Didymosphaeriaceae</taxon>
        <taxon>Bimuria</taxon>
    </lineage>
</organism>
<dbReference type="Proteomes" id="UP000800036">
    <property type="component" value="Unassembled WGS sequence"/>
</dbReference>
<keyword evidence="2" id="KW-0521">NADP</keyword>
<dbReference type="GO" id="GO:0005783">
    <property type="term" value="C:endoplasmic reticulum"/>
    <property type="evidence" value="ECO:0007669"/>
    <property type="project" value="TreeGrafter"/>
</dbReference>